<keyword evidence="3" id="KW-0238">DNA-binding</keyword>
<dbReference type="Gene3D" id="1.10.443.10">
    <property type="entry name" value="Intergrase catalytic core"/>
    <property type="match status" value="1"/>
</dbReference>
<dbReference type="EMBL" id="RBUM01000583">
    <property type="protein sequence ID" value="RMV06406.1"/>
    <property type="molecule type" value="Genomic_DNA"/>
</dbReference>
<dbReference type="InterPro" id="IPR038488">
    <property type="entry name" value="Integrase_DNA-bd_sf"/>
</dbReference>
<dbReference type="Proteomes" id="UP000270795">
    <property type="component" value="Unassembled WGS sequence"/>
</dbReference>
<comment type="similarity">
    <text evidence="1">Belongs to the 'phage' integrase family.</text>
</comment>
<dbReference type="Pfam" id="PF13356">
    <property type="entry name" value="Arm-DNA-bind_3"/>
    <property type="match status" value="1"/>
</dbReference>
<dbReference type="InterPro" id="IPR013762">
    <property type="entry name" value="Integrase-like_cat_sf"/>
</dbReference>
<sequence length="484" mass="54319">MADGGSNPPGSTNFTSKDVQGRLFLCLKSSKYGDLRSKGVRWYLSSSNNSCIPRGIPKPRLIFFGIHAVSEITMGAQAKRLSDVKVKAAKPKEKDYTLTDGDGLQMRVRANGSKLWNFNYIHPATKKRINMGLGTFPEVGLAQARKRTVEARELVAQGLDPKEKRDADRQTLRATTEHTFKNVASAWFELKKDSVTTAYAEDIWRSLTLHVFPDLGATPISAITAPAVINLLRPLETKGSLETVKRLSQRLNEIMTYGVNSGLTHSNPLSGIRSVFKKPKKKNMAALAPDELKELMVTVANASIKRTTRCLIEWQLHTMTRPAEAATARWADIDIGKKIWTIPAERMKKRRTHIIPLTEQALELLEAIKPLSGHREHVFPADRNPRTHCNSQTANMALKRMGFEGRLVSHGMRSMASTILNEHGWDPELIEVALAHVDKDEVRSAYNRADYIDRRRPMMKWWSEHIKEAATGNLSISAIIDRLD</sequence>
<dbReference type="InterPro" id="IPR053876">
    <property type="entry name" value="Phage_int_M"/>
</dbReference>
<protein>
    <submittedName>
        <fullName evidence="6">Integrase</fullName>
    </submittedName>
</protein>
<keyword evidence="4" id="KW-0233">DNA recombination</keyword>
<dbReference type="NCBIfam" id="NF007246">
    <property type="entry name" value="PRK09692.1"/>
    <property type="match status" value="1"/>
</dbReference>
<dbReference type="AlphaFoldDB" id="A0A3M5ZHM3"/>
<dbReference type="PANTHER" id="PTHR30629:SF6">
    <property type="entry name" value="PROPHAGE INTEGRASE INTA-RELATED"/>
    <property type="match status" value="1"/>
</dbReference>
<dbReference type="Gene3D" id="1.10.150.130">
    <property type="match status" value="1"/>
</dbReference>
<dbReference type="GO" id="GO:0003677">
    <property type="term" value="F:DNA binding"/>
    <property type="evidence" value="ECO:0007669"/>
    <property type="project" value="UniProtKB-KW"/>
</dbReference>
<evidence type="ECO:0000313" key="7">
    <source>
        <dbReference type="Proteomes" id="UP000270795"/>
    </source>
</evidence>
<evidence type="ECO:0000259" key="5">
    <source>
        <dbReference type="PROSITE" id="PS51898"/>
    </source>
</evidence>
<dbReference type="Gene3D" id="3.30.160.390">
    <property type="entry name" value="Integrase, DNA-binding domain"/>
    <property type="match status" value="1"/>
</dbReference>
<evidence type="ECO:0000256" key="4">
    <source>
        <dbReference type="ARBA" id="ARBA00023172"/>
    </source>
</evidence>
<proteinExistence type="inferred from homology"/>
<dbReference type="SUPFAM" id="SSF56349">
    <property type="entry name" value="DNA breaking-rejoining enzymes"/>
    <property type="match status" value="1"/>
</dbReference>
<dbReference type="PANTHER" id="PTHR30629">
    <property type="entry name" value="PROPHAGE INTEGRASE"/>
    <property type="match status" value="1"/>
</dbReference>
<organism evidence="6 7">
    <name type="scientific">Pseudomonas savastanoi</name>
    <name type="common">Pseudomonas syringae pv. savastanoi</name>
    <dbReference type="NCBI Taxonomy" id="29438"/>
    <lineage>
        <taxon>Bacteria</taxon>
        <taxon>Pseudomonadati</taxon>
        <taxon>Pseudomonadota</taxon>
        <taxon>Gammaproteobacteria</taxon>
        <taxon>Pseudomonadales</taxon>
        <taxon>Pseudomonadaceae</taxon>
        <taxon>Pseudomonas</taxon>
    </lineage>
</organism>
<evidence type="ECO:0000256" key="3">
    <source>
        <dbReference type="ARBA" id="ARBA00023125"/>
    </source>
</evidence>
<name>A0A3M5ZHM3_PSESS</name>
<dbReference type="Pfam" id="PF00589">
    <property type="entry name" value="Phage_integrase"/>
    <property type="match status" value="1"/>
</dbReference>
<evidence type="ECO:0000256" key="1">
    <source>
        <dbReference type="ARBA" id="ARBA00008857"/>
    </source>
</evidence>
<dbReference type="CDD" id="cd00801">
    <property type="entry name" value="INT_P4_C"/>
    <property type="match status" value="1"/>
</dbReference>
<accession>A0A3M5ZHM3</accession>
<evidence type="ECO:0000313" key="6">
    <source>
        <dbReference type="EMBL" id="RMV06406.1"/>
    </source>
</evidence>
<dbReference type="InterPro" id="IPR011010">
    <property type="entry name" value="DNA_brk_join_enz"/>
</dbReference>
<dbReference type="InterPro" id="IPR010998">
    <property type="entry name" value="Integrase_recombinase_N"/>
</dbReference>
<feature type="domain" description="Tyr recombinase" evidence="5">
    <location>
        <begin position="282"/>
        <end position="459"/>
    </location>
</feature>
<comment type="caution">
    <text evidence="6">The sequence shown here is derived from an EMBL/GenBank/DDBJ whole genome shotgun (WGS) entry which is preliminary data.</text>
</comment>
<dbReference type="InterPro" id="IPR050808">
    <property type="entry name" value="Phage_Integrase"/>
</dbReference>
<evidence type="ECO:0000256" key="2">
    <source>
        <dbReference type="ARBA" id="ARBA00022908"/>
    </source>
</evidence>
<dbReference type="GO" id="GO:0015074">
    <property type="term" value="P:DNA integration"/>
    <property type="evidence" value="ECO:0007669"/>
    <property type="project" value="UniProtKB-KW"/>
</dbReference>
<dbReference type="InterPro" id="IPR002104">
    <property type="entry name" value="Integrase_catalytic"/>
</dbReference>
<dbReference type="PROSITE" id="PS51898">
    <property type="entry name" value="TYR_RECOMBINASE"/>
    <property type="match status" value="1"/>
</dbReference>
<dbReference type="InterPro" id="IPR025166">
    <property type="entry name" value="Integrase_DNA_bind_dom"/>
</dbReference>
<dbReference type="GO" id="GO:0006310">
    <property type="term" value="P:DNA recombination"/>
    <property type="evidence" value="ECO:0007669"/>
    <property type="project" value="UniProtKB-KW"/>
</dbReference>
<reference evidence="6 7" key="1">
    <citation type="submission" date="2018-08" db="EMBL/GenBank/DDBJ databases">
        <title>Recombination of ecologically and evolutionarily significant loci maintains genetic cohesion in the Pseudomonas syringae species complex.</title>
        <authorList>
            <person name="Dillon M."/>
            <person name="Thakur S."/>
            <person name="Almeida R.N.D."/>
            <person name="Weir B.S."/>
            <person name="Guttman D.S."/>
        </authorList>
    </citation>
    <scope>NUCLEOTIDE SEQUENCE [LARGE SCALE GENOMIC DNA]</scope>
    <source>
        <strain evidence="6 7">ICMP 11899</strain>
    </source>
</reference>
<keyword evidence="2" id="KW-0229">DNA integration</keyword>
<gene>
    <name evidence="6" type="ORF">ALP17_03450</name>
</gene>
<dbReference type="Pfam" id="PF22022">
    <property type="entry name" value="Phage_int_M"/>
    <property type="match status" value="1"/>
</dbReference>